<evidence type="ECO:0000313" key="7">
    <source>
        <dbReference type="Proteomes" id="UP000055136"/>
    </source>
</evidence>
<dbReference type="Gene3D" id="1.10.1070.20">
    <property type="match status" value="1"/>
</dbReference>
<evidence type="ECO:0000259" key="4">
    <source>
        <dbReference type="Pfam" id="PF07804"/>
    </source>
</evidence>
<dbReference type="Pfam" id="PF07804">
    <property type="entry name" value="HipA_C"/>
    <property type="match status" value="1"/>
</dbReference>
<dbReference type="InterPro" id="IPR012893">
    <property type="entry name" value="HipA-like_C"/>
</dbReference>
<reference evidence="6" key="1">
    <citation type="submission" date="2015-10" db="EMBL/GenBank/DDBJ databases">
        <title>Description of Candidatus Tenderia electrophaga gen. nov, sp. nov., an Uncultivated Electroautotroph from a Biocathode Enrichment.</title>
        <authorList>
            <person name="Eddie B.J."/>
            <person name="Malanoski A.P."/>
            <person name="Wang Z."/>
            <person name="Hall R.J."/>
            <person name="Oh S.D."/>
            <person name="Heiner C."/>
            <person name="Lin B."/>
            <person name="Strycharz-Glaven S.M."/>
        </authorList>
    </citation>
    <scope>NUCLEOTIDE SEQUENCE [LARGE SCALE GENOMIC DNA]</scope>
    <source>
        <strain evidence="6">NRL1</strain>
    </source>
</reference>
<proteinExistence type="inferred from homology"/>
<organism evidence="6 7">
    <name type="scientific">Candidatus Tenderia electrophaga</name>
    <dbReference type="NCBI Taxonomy" id="1748243"/>
    <lineage>
        <taxon>Bacteria</taxon>
        <taxon>Pseudomonadati</taxon>
        <taxon>Pseudomonadota</taxon>
        <taxon>Gammaproteobacteria</taxon>
        <taxon>Candidatus Tenderiales</taxon>
        <taxon>Candidatus Tenderiaceae</taxon>
        <taxon>Candidatus Tenderia</taxon>
    </lineage>
</organism>
<dbReference type="AlphaFoldDB" id="A0A0S2TF37"/>
<dbReference type="KEGG" id="tee:Tel_11930"/>
<protein>
    <recommendedName>
        <fullName evidence="8">Phosphatidylinositol kinase</fullName>
    </recommendedName>
</protein>
<evidence type="ECO:0008006" key="8">
    <source>
        <dbReference type="Google" id="ProtNLM"/>
    </source>
</evidence>
<dbReference type="InterPro" id="IPR052028">
    <property type="entry name" value="HipA_Ser/Thr_kinase"/>
</dbReference>
<keyword evidence="7" id="KW-1185">Reference proteome</keyword>
<dbReference type="PANTHER" id="PTHR37419">
    <property type="entry name" value="SERINE/THREONINE-PROTEIN KINASE TOXIN HIPA"/>
    <property type="match status" value="1"/>
</dbReference>
<dbReference type="Proteomes" id="UP000055136">
    <property type="component" value="Chromosome"/>
</dbReference>
<sequence>MTTHSLSAWIGEQRVGTLSYHDDTGRFSFEYEQTWMTNSGAYPISPALPLRRPDNQTDELHSVNVRRFFENLLPEGKALEDAAAAHTVSKGNLFGLLRWLGQESTGALALLPEGTLPTRVEPIVREVTFEELSERIHDRANRPFNVWDGRVRMSIAGYQDKLAVYVDEEGKLFLVEGLLASTHILKPEPMNPKLSRLVANEHFCLKLAAALGIPSAEVEILRVPEPVLMVKRFDRIKHNRHVERLHAVDSCQVLNLSVNHKYERNFGSGRDVANIRDGVSFERLFSITPLTQSQAATRMALIRWAILQYLIGNSDAHGKNISFLVEPGGLRLAPAYDLVSVCIYPDIEHEFAMAIGDEFDMTKVRAFDWADFSDRCGIERRLLVREMNRMIKALRIQLPTLLSLPNYIEDERTMLQKISDLALQQAEQLEIDARMIAKVVIE</sequence>
<gene>
    <name evidence="6" type="ORF">Tel_11930</name>
</gene>
<dbReference type="NCBIfam" id="TIGR03071">
    <property type="entry name" value="couple_hipA"/>
    <property type="match status" value="1"/>
</dbReference>
<dbReference type="GO" id="GO:0005829">
    <property type="term" value="C:cytosol"/>
    <property type="evidence" value="ECO:0007669"/>
    <property type="project" value="TreeGrafter"/>
</dbReference>
<evidence type="ECO:0000313" key="6">
    <source>
        <dbReference type="EMBL" id="ALP53783.1"/>
    </source>
</evidence>
<name>A0A0S2TF37_9GAMM</name>
<dbReference type="EMBL" id="CP013099">
    <property type="protein sequence ID" value="ALP53783.1"/>
    <property type="molecule type" value="Genomic_DNA"/>
</dbReference>
<feature type="domain" description="HipA-like C-terminal" evidence="4">
    <location>
        <begin position="153"/>
        <end position="393"/>
    </location>
</feature>
<dbReference type="Pfam" id="PF13657">
    <property type="entry name" value="Couple_hipA"/>
    <property type="match status" value="1"/>
</dbReference>
<dbReference type="GO" id="GO:0004674">
    <property type="term" value="F:protein serine/threonine kinase activity"/>
    <property type="evidence" value="ECO:0007669"/>
    <property type="project" value="TreeGrafter"/>
</dbReference>
<dbReference type="STRING" id="1748243.Tel_11930"/>
<evidence type="ECO:0000259" key="5">
    <source>
        <dbReference type="Pfam" id="PF13657"/>
    </source>
</evidence>
<feature type="domain" description="HipA N-terminal subdomain 1" evidence="5">
    <location>
        <begin position="7"/>
        <end position="110"/>
    </location>
</feature>
<evidence type="ECO:0000256" key="2">
    <source>
        <dbReference type="ARBA" id="ARBA00022679"/>
    </source>
</evidence>
<evidence type="ECO:0000256" key="1">
    <source>
        <dbReference type="ARBA" id="ARBA00010164"/>
    </source>
</evidence>
<comment type="similarity">
    <text evidence="1">Belongs to the HipA Ser/Thr kinase family.</text>
</comment>
<keyword evidence="2" id="KW-0808">Transferase</keyword>
<keyword evidence="3" id="KW-0418">Kinase</keyword>
<accession>A0A0S2TF37</accession>
<evidence type="ECO:0000256" key="3">
    <source>
        <dbReference type="ARBA" id="ARBA00022777"/>
    </source>
</evidence>
<dbReference type="PANTHER" id="PTHR37419:SF1">
    <property type="entry name" value="SERINE_THREONINE-PROTEIN KINASE TOXIN HIPA"/>
    <property type="match status" value="1"/>
</dbReference>
<dbReference type="InterPro" id="IPR017508">
    <property type="entry name" value="HipA_N1"/>
</dbReference>